<proteinExistence type="predicted"/>
<accession>A0AAQ3N689</accession>
<organism evidence="2 3">
    <name type="scientific">Vigna mungo</name>
    <name type="common">Black gram</name>
    <name type="synonym">Phaseolus mungo</name>
    <dbReference type="NCBI Taxonomy" id="3915"/>
    <lineage>
        <taxon>Eukaryota</taxon>
        <taxon>Viridiplantae</taxon>
        <taxon>Streptophyta</taxon>
        <taxon>Embryophyta</taxon>
        <taxon>Tracheophyta</taxon>
        <taxon>Spermatophyta</taxon>
        <taxon>Magnoliopsida</taxon>
        <taxon>eudicotyledons</taxon>
        <taxon>Gunneridae</taxon>
        <taxon>Pentapetalae</taxon>
        <taxon>rosids</taxon>
        <taxon>fabids</taxon>
        <taxon>Fabales</taxon>
        <taxon>Fabaceae</taxon>
        <taxon>Papilionoideae</taxon>
        <taxon>50 kb inversion clade</taxon>
        <taxon>NPAAA clade</taxon>
        <taxon>indigoferoid/millettioid clade</taxon>
        <taxon>Phaseoleae</taxon>
        <taxon>Vigna</taxon>
    </lineage>
</organism>
<feature type="region of interest" description="Disordered" evidence="1">
    <location>
        <begin position="13"/>
        <end position="51"/>
    </location>
</feature>
<name>A0AAQ3N689_VIGMU</name>
<gene>
    <name evidence="2" type="ORF">V8G54_023951</name>
</gene>
<keyword evidence="3" id="KW-1185">Reference proteome</keyword>
<dbReference type="EMBL" id="CP144694">
    <property type="protein sequence ID" value="WVZ03145.1"/>
    <property type="molecule type" value="Genomic_DNA"/>
</dbReference>
<protein>
    <submittedName>
        <fullName evidence="2">Uncharacterized protein</fullName>
    </submittedName>
</protein>
<sequence length="118" mass="13516">MHKKKTITVCHFPLSAEAEEETETLNPGHEERNTEEESNRRPSRQSIQPSRLDDYELYSDVGINEEGDIIHLALIVGSEPLNVNEALSQSKWKEAMIQELKSIEKNQTWKLVDLSKGK</sequence>
<reference evidence="2 3" key="1">
    <citation type="journal article" date="2023" name="Life. Sci Alliance">
        <title>Evolutionary insights into 3D genome organization and epigenetic landscape of Vigna mungo.</title>
        <authorList>
            <person name="Junaid A."/>
            <person name="Singh B."/>
            <person name="Bhatia S."/>
        </authorList>
    </citation>
    <scope>NUCLEOTIDE SEQUENCE [LARGE SCALE GENOMIC DNA]</scope>
    <source>
        <strain evidence="2">Urdbean</strain>
    </source>
</reference>
<evidence type="ECO:0000313" key="3">
    <source>
        <dbReference type="Proteomes" id="UP001374535"/>
    </source>
</evidence>
<feature type="compositionally biased region" description="Basic and acidic residues" evidence="1">
    <location>
        <begin position="28"/>
        <end position="40"/>
    </location>
</feature>
<evidence type="ECO:0000256" key="1">
    <source>
        <dbReference type="SAM" id="MobiDB-lite"/>
    </source>
</evidence>
<dbReference type="AlphaFoldDB" id="A0AAQ3N689"/>
<dbReference type="Proteomes" id="UP001374535">
    <property type="component" value="Chromosome 7"/>
</dbReference>
<evidence type="ECO:0000313" key="2">
    <source>
        <dbReference type="EMBL" id="WVZ03145.1"/>
    </source>
</evidence>